<evidence type="ECO:0000313" key="2">
    <source>
        <dbReference type="Proteomes" id="UP000027135"/>
    </source>
</evidence>
<dbReference type="EMBL" id="KK852683">
    <property type="protein sequence ID" value="KDR18538.1"/>
    <property type="molecule type" value="Genomic_DNA"/>
</dbReference>
<reference evidence="1 2" key="1">
    <citation type="journal article" date="2014" name="Nat. Commun.">
        <title>Molecular traces of alternative social organization in a termite genome.</title>
        <authorList>
            <person name="Terrapon N."/>
            <person name="Li C."/>
            <person name="Robertson H.M."/>
            <person name="Ji L."/>
            <person name="Meng X."/>
            <person name="Booth W."/>
            <person name="Chen Z."/>
            <person name="Childers C.P."/>
            <person name="Glastad K.M."/>
            <person name="Gokhale K."/>
            <person name="Gowin J."/>
            <person name="Gronenberg W."/>
            <person name="Hermansen R.A."/>
            <person name="Hu H."/>
            <person name="Hunt B.G."/>
            <person name="Huylmans A.K."/>
            <person name="Khalil S.M."/>
            <person name="Mitchell R.D."/>
            <person name="Munoz-Torres M.C."/>
            <person name="Mustard J.A."/>
            <person name="Pan H."/>
            <person name="Reese J.T."/>
            <person name="Scharf M.E."/>
            <person name="Sun F."/>
            <person name="Vogel H."/>
            <person name="Xiao J."/>
            <person name="Yang W."/>
            <person name="Yang Z."/>
            <person name="Yang Z."/>
            <person name="Zhou J."/>
            <person name="Zhu J."/>
            <person name="Brent C.S."/>
            <person name="Elsik C.G."/>
            <person name="Goodisman M.A."/>
            <person name="Liberles D.A."/>
            <person name="Roe R.M."/>
            <person name="Vargo E.L."/>
            <person name="Vilcinskas A."/>
            <person name="Wang J."/>
            <person name="Bornberg-Bauer E."/>
            <person name="Korb J."/>
            <person name="Zhang G."/>
            <person name="Liebig J."/>
        </authorList>
    </citation>
    <scope>NUCLEOTIDE SEQUENCE [LARGE SCALE GENOMIC DNA]</scope>
    <source>
        <tissue evidence="1">Whole organism</tissue>
    </source>
</reference>
<organism evidence="1 2">
    <name type="scientific">Zootermopsis nevadensis</name>
    <name type="common">Dampwood termite</name>
    <dbReference type="NCBI Taxonomy" id="136037"/>
    <lineage>
        <taxon>Eukaryota</taxon>
        <taxon>Metazoa</taxon>
        <taxon>Ecdysozoa</taxon>
        <taxon>Arthropoda</taxon>
        <taxon>Hexapoda</taxon>
        <taxon>Insecta</taxon>
        <taxon>Pterygota</taxon>
        <taxon>Neoptera</taxon>
        <taxon>Polyneoptera</taxon>
        <taxon>Dictyoptera</taxon>
        <taxon>Blattodea</taxon>
        <taxon>Blattoidea</taxon>
        <taxon>Termitoidae</taxon>
        <taxon>Termopsidae</taxon>
        <taxon>Zootermopsis</taxon>
    </lineage>
</organism>
<gene>
    <name evidence="1" type="ORF">L798_07356</name>
</gene>
<name>A0A067RH90_ZOONE</name>
<dbReference type="InParanoid" id="A0A067RH90"/>
<sequence length="66" mass="7644">MLRRFWKELENRLDVHRTSPGPSIDVSESQKELCVYSQPPVTRYFQNSTTLCASNLRKNGSDCYCS</sequence>
<dbReference type="Proteomes" id="UP000027135">
    <property type="component" value="Unassembled WGS sequence"/>
</dbReference>
<accession>A0A067RH90</accession>
<evidence type="ECO:0000313" key="1">
    <source>
        <dbReference type="EMBL" id="KDR18538.1"/>
    </source>
</evidence>
<proteinExistence type="predicted"/>
<protein>
    <submittedName>
        <fullName evidence="1">Uncharacterized protein</fullName>
    </submittedName>
</protein>
<keyword evidence="2" id="KW-1185">Reference proteome</keyword>
<dbReference type="AlphaFoldDB" id="A0A067RH90"/>